<dbReference type="EMBL" id="JACHHU010000006">
    <property type="protein sequence ID" value="MBB6542661.1"/>
    <property type="molecule type" value="Genomic_DNA"/>
</dbReference>
<accession>A0A7X0NG40</accession>
<keyword evidence="1" id="KW-0812">Transmembrane</keyword>
<evidence type="ECO:0000313" key="2">
    <source>
        <dbReference type="EMBL" id="MBB6542661.1"/>
    </source>
</evidence>
<evidence type="ECO:0000313" key="3">
    <source>
        <dbReference type="Proteomes" id="UP000537141"/>
    </source>
</evidence>
<feature type="transmembrane region" description="Helical" evidence="1">
    <location>
        <begin position="6"/>
        <end position="29"/>
    </location>
</feature>
<dbReference type="Proteomes" id="UP000537141">
    <property type="component" value="Unassembled WGS sequence"/>
</dbReference>
<name>A0A7X0NG40_9GAMM</name>
<reference evidence="2 3" key="1">
    <citation type="submission" date="2020-08" db="EMBL/GenBank/DDBJ databases">
        <title>Genomic Encyclopedia of Type Strains, Phase IV (KMG-IV): sequencing the most valuable type-strain genomes for metagenomic binning, comparative biology and taxonomic classification.</title>
        <authorList>
            <person name="Goeker M."/>
        </authorList>
    </citation>
    <scope>NUCLEOTIDE SEQUENCE [LARGE SCALE GENOMIC DNA]</scope>
    <source>
        <strain evidence="2 3">DSM 26287</strain>
    </source>
</reference>
<organism evidence="2 3">
    <name type="scientific">Thalassotalea piscium</name>
    <dbReference type="NCBI Taxonomy" id="1230533"/>
    <lineage>
        <taxon>Bacteria</taxon>
        <taxon>Pseudomonadati</taxon>
        <taxon>Pseudomonadota</taxon>
        <taxon>Gammaproteobacteria</taxon>
        <taxon>Alteromonadales</taxon>
        <taxon>Colwelliaceae</taxon>
        <taxon>Thalassotalea</taxon>
    </lineage>
</organism>
<keyword evidence="3" id="KW-1185">Reference proteome</keyword>
<dbReference type="AlphaFoldDB" id="A0A7X0NG40"/>
<keyword evidence="1" id="KW-0472">Membrane</keyword>
<comment type="caution">
    <text evidence="2">The sequence shown here is derived from an EMBL/GenBank/DDBJ whole genome shotgun (WGS) entry which is preliminary data.</text>
</comment>
<proteinExistence type="predicted"/>
<protein>
    <submittedName>
        <fullName evidence="2">Uncharacterized protein</fullName>
    </submittedName>
</protein>
<gene>
    <name evidence="2" type="ORF">HNQ55_001160</name>
</gene>
<sequence length="37" mass="4232">MSRQILWKSCLIIATGLVVFFYVLSVLTLKTEEGIRC</sequence>
<keyword evidence="1" id="KW-1133">Transmembrane helix</keyword>
<evidence type="ECO:0000256" key="1">
    <source>
        <dbReference type="SAM" id="Phobius"/>
    </source>
</evidence>